<dbReference type="Pfam" id="PF11887">
    <property type="entry name" value="Mce4_CUP1"/>
    <property type="match status" value="1"/>
</dbReference>
<feature type="domain" description="Mammalian cell entry C-terminal" evidence="3">
    <location>
        <begin position="154"/>
        <end position="326"/>
    </location>
</feature>
<dbReference type="PANTHER" id="PTHR33371">
    <property type="entry name" value="INTERMEMBRANE PHOSPHOLIPID TRANSPORT SYSTEM BINDING PROTEIN MLAD-RELATED"/>
    <property type="match status" value="1"/>
</dbReference>
<dbReference type="InterPro" id="IPR052336">
    <property type="entry name" value="MlaD_Phospholipid_Transporter"/>
</dbReference>
<dbReference type="PANTHER" id="PTHR33371:SF18">
    <property type="entry name" value="MCE-FAMILY PROTEIN MCE3C"/>
    <property type="match status" value="1"/>
</dbReference>
<sequence>MTEPSLSPESKSLGEQPRHEATHKHSSNDAAVIAARRIRMGVIGVLVTSMVVLSALQMDKLPFLSNGAVYTAQLADASGLRSGDSVVVAGVEVGKVRSIALRDSTDADGGPLTTAEVTFDMADDMVVGTSSKASVQAETILGRRNLTITPAGGTRLRPGGDLPVEQTTPGYTLTEALQDTAATIGDTKLSRVDEALDSMSEAFRNTPDDLRDAVDGITRLSRTIASRDDQLGQLLGRADDVSEVVADRSGDITTLLAQANALFGELQRRNQAIETLLTGIKDVSVQLRAFIDENGTKLAPALRRLDDVVKVMQDNKSELAEGIDRLGPYANSLGEAVASAPYFQALAQFPSSGDITNIFIKLFKQKYPQAWQAMLRYNPINPKNFQFAPKYNIADDPRNAPTATFLPPTSFTPGPP</sequence>
<dbReference type="InterPro" id="IPR003399">
    <property type="entry name" value="Mce/MlaD"/>
</dbReference>
<feature type="domain" description="Mce/MlaD" evidence="2">
    <location>
        <begin position="68"/>
        <end position="150"/>
    </location>
</feature>
<dbReference type="Proteomes" id="UP001059836">
    <property type="component" value="Chromosome"/>
</dbReference>
<evidence type="ECO:0000313" key="4">
    <source>
        <dbReference type="EMBL" id="QHN33975.1"/>
    </source>
</evidence>
<evidence type="ECO:0000259" key="2">
    <source>
        <dbReference type="Pfam" id="PF02470"/>
    </source>
</evidence>
<evidence type="ECO:0000256" key="1">
    <source>
        <dbReference type="SAM" id="MobiDB-lite"/>
    </source>
</evidence>
<dbReference type="RefSeq" id="WP_213246564.1">
    <property type="nucleotide sequence ID" value="NZ_CP045806.1"/>
</dbReference>
<dbReference type="Pfam" id="PF02470">
    <property type="entry name" value="MlaD"/>
    <property type="match status" value="1"/>
</dbReference>
<protein>
    <submittedName>
        <fullName evidence="4">MCE family protein</fullName>
    </submittedName>
</protein>
<organism evidence="4 5">
    <name type="scientific">Gordonia pseudamarae</name>
    <dbReference type="NCBI Taxonomy" id="2831662"/>
    <lineage>
        <taxon>Bacteria</taxon>
        <taxon>Bacillati</taxon>
        <taxon>Actinomycetota</taxon>
        <taxon>Actinomycetes</taxon>
        <taxon>Mycobacteriales</taxon>
        <taxon>Gordoniaceae</taxon>
        <taxon>Gordonia</taxon>
    </lineage>
</organism>
<proteinExistence type="predicted"/>
<feature type="region of interest" description="Disordered" evidence="1">
    <location>
        <begin position="1"/>
        <end position="28"/>
    </location>
</feature>
<evidence type="ECO:0000259" key="3">
    <source>
        <dbReference type="Pfam" id="PF11887"/>
    </source>
</evidence>
<gene>
    <name evidence="4" type="ORF">GII31_02675</name>
</gene>
<dbReference type="NCBIfam" id="TIGR00996">
    <property type="entry name" value="Mtu_fam_mce"/>
    <property type="match status" value="1"/>
</dbReference>
<name>A0ABX6IDN6_9ACTN</name>
<accession>A0ABX6IDN6</accession>
<keyword evidence="5" id="KW-1185">Reference proteome</keyword>
<dbReference type="InterPro" id="IPR024516">
    <property type="entry name" value="Mce_C"/>
</dbReference>
<evidence type="ECO:0000313" key="5">
    <source>
        <dbReference type="Proteomes" id="UP001059836"/>
    </source>
</evidence>
<dbReference type="EMBL" id="CP045809">
    <property type="protein sequence ID" value="QHN33975.1"/>
    <property type="molecule type" value="Genomic_DNA"/>
</dbReference>
<reference evidence="4" key="1">
    <citation type="journal article" date="2021" name="Nat. Microbiol.">
        <title>Cocultivation of an ultrasmall environmental parasitic bacterium with lytic ability against bacteria associated with wastewater foams.</title>
        <authorList>
            <person name="Batinovic S."/>
            <person name="Rose J.J.A."/>
            <person name="Ratcliffe J."/>
            <person name="Seviour R.J."/>
            <person name="Petrovski S."/>
        </authorList>
    </citation>
    <scope>NUCLEOTIDE SEQUENCE</scope>
    <source>
        <strain evidence="4">CON9</strain>
    </source>
</reference>
<dbReference type="InterPro" id="IPR005693">
    <property type="entry name" value="Mce"/>
</dbReference>
<feature type="compositionally biased region" description="Polar residues" evidence="1">
    <location>
        <begin position="1"/>
        <end position="10"/>
    </location>
</feature>